<dbReference type="InterPro" id="IPR037407">
    <property type="entry name" value="MLP_fam"/>
</dbReference>
<dbReference type="EMBL" id="JBHTND010000010">
    <property type="protein sequence ID" value="MFD1301768.1"/>
    <property type="molecule type" value="Genomic_DNA"/>
</dbReference>
<evidence type="ECO:0000259" key="1">
    <source>
        <dbReference type="SMART" id="SM00923"/>
    </source>
</evidence>
<keyword evidence="3" id="KW-1185">Reference proteome</keyword>
<dbReference type="PANTHER" id="PTHR38444">
    <property type="entry name" value="ENTEROBACTIN BIOSYNTHESIS PROTEIN YBDZ"/>
    <property type="match status" value="1"/>
</dbReference>
<dbReference type="Proteomes" id="UP001597176">
    <property type="component" value="Unassembled WGS sequence"/>
</dbReference>
<protein>
    <submittedName>
        <fullName evidence="2">MbtH family protein</fullName>
    </submittedName>
</protein>
<comment type="caution">
    <text evidence="2">The sequence shown here is derived from an EMBL/GenBank/DDBJ whole genome shotgun (WGS) entry which is preliminary data.</text>
</comment>
<evidence type="ECO:0000313" key="3">
    <source>
        <dbReference type="Proteomes" id="UP001597176"/>
    </source>
</evidence>
<evidence type="ECO:0000313" key="2">
    <source>
        <dbReference type="EMBL" id="MFD1301768.1"/>
    </source>
</evidence>
<dbReference type="InterPro" id="IPR005153">
    <property type="entry name" value="MbtH-like_dom"/>
</dbReference>
<dbReference type="Gene3D" id="3.90.820.10">
    <property type="entry name" value="Structural Genomics, Unknown Function 30-nov-00 1gh9 Mol_id"/>
    <property type="match status" value="1"/>
</dbReference>
<organism evidence="2 3">
    <name type="scientific">Methylobacterium marchantiae</name>
    <dbReference type="NCBI Taxonomy" id="600331"/>
    <lineage>
        <taxon>Bacteria</taxon>
        <taxon>Pseudomonadati</taxon>
        <taxon>Pseudomonadota</taxon>
        <taxon>Alphaproteobacteria</taxon>
        <taxon>Hyphomicrobiales</taxon>
        <taxon>Methylobacteriaceae</taxon>
        <taxon>Methylobacterium</taxon>
    </lineage>
</organism>
<dbReference type="RefSeq" id="WP_238209083.1">
    <property type="nucleotide sequence ID" value="NZ_JBHTND010000010.1"/>
</dbReference>
<dbReference type="SMART" id="SM00923">
    <property type="entry name" value="MbtH"/>
    <property type="match status" value="1"/>
</dbReference>
<dbReference type="SUPFAM" id="SSF160582">
    <property type="entry name" value="MbtH-like"/>
    <property type="match status" value="1"/>
</dbReference>
<dbReference type="InterPro" id="IPR038020">
    <property type="entry name" value="MbtH-like_sf"/>
</dbReference>
<gene>
    <name evidence="2" type="ORF">ACFQ4G_09250</name>
</gene>
<proteinExistence type="predicted"/>
<accession>A0ABW3WZU1</accession>
<dbReference type="PANTHER" id="PTHR38444:SF1">
    <property type="entry name" value="ENTEROBACTIN BIOSYNTHESIS PROTEIN YBDZ"/>
    <property type="match status" value="1"/>
</dbReference>
<feature type="domain" description="MbtH-like" evidence="1">
    <location>
        <begin position="1"/>
        <end position="51"/>
    </location>
</feature>
<name>A0ABW3WZU1_9HYPH</name>
<sequence>MALDDSEATFLVVINGEEQYSVWPAHRPVPNGWKDAGFSGTRAACLAHVETVWTDMRPLSLRRALDGDARA</sequence>
<dbReference type="Pfam" id="PF03621">
    <property type="entry name" value="MbtH"/>
    <property type="match status" value="1"/>
</dbReference>
<reference evidence="3" key="1">
    <citation type="journal article" date="2019" name="Int. J. Syst. Evol. Microbiol.">
        <title>The Global Catalogue of Microorganisms (GCM) 10K type strain sequencing project: providing services to taxonomists for standard genome sequencing and annotation.</title>
        <authorList>
            <consortium name="The Broad Institute Genomics Platform"/>
            <consortium name="The Broad Institute Genome Sequencing Center for Infectious Disease"/>
            <person name="Wu L."/>
            <person name="Ma J."/>
        </authorList>
    </citation>
    <scope>NUCLEOTIDE SEQUENCE [LARGE SCALE GENOMIC DNA]</scope>
    <source>
        <strain evidence="3">CCUG 56108</strain>
    </source>
</reference>